<dbReference type="EMBL" id="FAOZ01000015">
    <property type="protein sequence ID" value="CUU57809.1"/>
    <property type="molecule type" value="Genomic_DNA"/>
</dbReference>
<accession>A0A0S4QQB4</accession>
<keyword evidence="3" id="KW-1185">Reference proteome</keyword>
<evidence type="ECO:0000313" key="3">
    <source>
        <dbReference type="Proteomes" id="UP000198802"/>
    </source>
</evidence>
<feature type="region of interest" description="Disordered" evidence="1">
    <location>
        <begin position="61"/>
        <end position="80"/>
    </location>
</feature>
<evidence type="ECO:0000313" key="2">
    <source>
        <dbReference type="EMBL" id="CUU57809.1"/>
    </source>
</evidence>
<reference evidence="3" key="1">
    <citation type="submission" date="2015-11" db="EMBL/GenBank/DDBJ databases">
        <authorList>
            <person name="Varghese N."/>
        </authorList>
    </citation>
    <scope>NUCLEOTIDE SEQUENCE [LARGE SCALE GENOMIC DNA]</scope>
    <source>
        <strain evidence="3">DSM 45899</strain>
    </source>
</reference>
<evidence type="ECO:0000256" key="1">
    <source>
        <dbReference type="SAM" id="MobiDB-lite"/>
    </source>
</evidence>
<dbReference type="AlphaFoldDB" id="A0A0S4QQB4"/>
<dbReference type="Proteomes" id="UP000198802">
    <property type="component" value="Unassembled WGS sequence"/>
</dbReference>
<organism evidence="2 3">
    <name type="scientific">Parafrankia irregularis</name>
    <dbReference type="NCBI Taxonomy" id="795642"/>
    <lineage>
        <taxon>Bacteria</taxon>
        <taxon>Bacillati</taxon>
        <taxon>Actinomycetota</taxon>
        <taxon>Actinomycetes</taxon>
        <taxon>Frankiales</taxon>
        <taxon>Frankiaceae</taxon>
        <taxon>Parafrankia</taxon>
    </lineage>
</organism>
<name>A0A0S4QQB4_9ACTN</name>
<protein>
    <submittedName>
        <fullName evidence="2">Uncharacterized protein</fullName>
    </submittedName>
</protein>
<sequence length="80" mass="8443">MQRHIPDRRCRVPGQAQPGLVSARLRGGLAVSSWYEVAGDESLDSSVPVLLTQITSMPSSTESLRASQARATASSSAFVG</sequence>
<feature type="compositionally biased region" description="Low complexity" evidence="1">
    <location>
        <begin position="63"/>
        <end position="80"/>
    </location>
</feature>
<proteinExistence type="predicted"/>
<gene>
    <name evidence="2" type="ORF">Ga0074812_11510</name>
</gene>